<evidence type="ECO:0000256" key="2">
    <source>
        <dbReference type="ARBA" id="ARBA00022741"/>
    </source>
</evidence>
<gene>
    <name evidence="6" type="ORF">MAR_038062</name>
</gene>
<keyword evidence="7" id="KW-1185">Reference proteome</keyword>
<keyword evidence="2" id="KW-0547">Nucleotide-binding</keyword>
<dbReference type="PANTHER" id="PTHR11361">
    <property type="entry name" value="DNA MISMATCH REPAIR PROTEIN MUTS FAMILY MEMBER"/>
    <property type="match status" value="1"/>
</dbReference>
<dbReference type="EMBL" id="CP111024">
    <property type="protein sequence ID" value="WAR24393.1"/>
    <property type="molecule type" value="Genomic_DNA"/>
</dbReference>
<keyword evidence="4" id="KW-0238">DNA-binding</keyword>
<dbReference type="InterPro" id="IPR027417">
    <property type="entry name" value="P-loop_NTPase"/>
</dbReference>
<keyword evidence="3" id="KW-0067">ATP-binding</keyword>
<comment type="similarity">
    <text evidence="1">Belongs to the DNA mismatch repair MutS family.</text>
</comment>
<dbReference type="SMART" id="SM00534">
    <property type="entry name" value="MUTSac"/>
    <property type="match status" value="1"/>
</dbReference>
<feature type="non-terminal residue" evidence="6">
    <location>
        <position position="1"/>
    </location>
</feature>
<evidence type="ECO:0000256" key="3">
    <source>
        <dbReference type="ARBA" id="ARBA00022840"/>
    </source>
</evidence>
<evidence type="ECO:0000256" key="1">
    <source>
        <dbReference type="ARBA" id="ARBA00006271"/>
    </source>
</evidence>
<protein>
    <submittedName>
        <fullName evidence="6">MSH5-like protein</fullName>
    </submittedName>
</protein>
<evidence type="ECO:0000259" key="5">
    <source>
        <dbReference type="SMART" id="SM00534"/>
    </source>
</evidence>
<dbReference type="SUPFAM" id="SSF48334">
    <property type="entry name" value="DNA repair protein MutS, domain III"/>
    <property type="match status" value="1"/>
</dbReference>
<dbReference type="Gene3D" id="3.40.50.300">
    <property type="entry name" value="P-loop containing nucleotide triphosphate hydrolases"/>
    <property type="match status" value="1"/>
</dbReference>
<reference evidence="6" key="1">
    <citation type="submission" date="2022-11" db="EMBL/GenBank/DDBJ databases">
        <title>Centuries of genome instability and evolution in soft-shell clam transmissible cancer (bioRxiv).</title>
        <authorList>
            <person name="Hart S.F.M."/>
            <person name="Yonemitsu M.A."/>
            <person name="Giersch R.M."/>
            <person name="Beal B.F."/>
            <person name="Arriagada G."/>
            <person name="Davis B.W."/>
            <person name="Ostrander E.A."/>
            <person name="Goff S.P."/>
            <person name="Metzger M.J."/>
        </authorList>
    </citation>
    <scope>NUCLEOTIDE SEQUENCE</scope>
    <source>
        <strain evidence="6">MELC-2E11</strain>
        <tissue evidence="6">Siphon/mantle</tissue>
    </source>
</reference>
<dbReference type="Gene3D" id="1.10.1420.10">
    <property type="match status" value="1"/>
</dbReference>
<sequence>MLFDSEARPSLIQSLYCFTCKMAYMGVLWHGGKLGVAYYDLDTTIIHVMLDAQEDDSFKFLLSVEGSDSPETAAEICKRRVLSMDLPYIPSHYTYEERTLRISSLIPFENLCMVRAMGGLLKYLEKMRIGIELEEMGTKLPVLDVKIFTLTWFQRPLKNAEKINSRQTAIAYLNNPQHVELVLSLEDAVKNMKNISITETFSDDLHRITNFINKIVDFQECSIQGRFVVKSGVDEQLDQKKRVFSELPEVMTKVALDELNKLEDYIGYLLAIPESAITDPYRAEKDYEIEELKFVVALIVFLAQVGSFIPAEEARLGLTLESLHNGEELVFLYQLVEGHTSSSYACHVAAKAGLPPAIIRREFVKIQRKTVNNIVYTNNGEDKLCVYRVGITNVEVLIKQIMFLH</sequence>
<organism evidence="6 7">
    <name type="scientific">Mya arenaria</name>
    <name type="common">Soft-shell clam</name>
    <dbReference type="NCBI Taxonomy" id="6604"/>
    <lineage>
        <taxon>Eukaryota</taxon>
        <taxon>Metazoa</taxon>
        <taxon>Spiralia</taxon>
        <taxon>Lophotrochozoa</taxon>
        <taxon>Mollusca</taxon>
        <taxon>Bivalvia</taxon>
        <taxon>Autobranchia</taxon>
        <taxon>Heteroconchia</taxon>
        <taxon>Euheterodonta</taxon>
        <taxon>Imparidentia</taxon>
        <taxon>Neoheterodontei</taxon>
        <taxon>Myida</taxon>
        <taxon>Myoidea</taxon>
        <taxon>Myidae</taxon>
        <taxon>Mya</taxon>
    </lineage>
</organism>
<proteinExistence type="inferred from homology"/>
<dbReference type="Proteomes" id="UP001164746">
    <property type="component" value="Chromosome 13"/>
</dbReference>
<dbReference type="InterPro" id="IPR000432">
    <property type="entry name" value="DNA_mismatch_repair_MutS_C"/>
</dbReference>
<name>A0ABY7FQ93_MYAAR</name>
<dbReference type="InterPro" id="IPR036187">
    <property type="entry name" value="DNA_mismatch_repair_MutS_sf"/>
</dbReference>
<evidence type="ECO:0000313" key="6">
    <source>
        <dbReference type="EMBL" id="WAR24393.1"/>
    </source>
</evidence>
<evidence type="ECO:0000313" key="7">
    <source>
        <dbReference type="Proteomes" id="UP001164746"/>
    </source>
</evidence>
<evidence type="ECO:0000256" key="4">
    <source>
        <dbReference type="ARBA" id="ARBA00023125"/>
    </source>
</evidence>
<dbReference type="PANTHER" id="PTHR11361:SF20">
    <property type="entry name" value="MUTS PROTEIN HOMOLOG 5"/>
    <property type="match status" value="1"/>
</dbReference>
<dbReference type="InterPro" id="IPR045076">
    <property type="entry name" value="MutS"/>
</dbReference>
<feature type="domain" description="DNA mismatch repair proteins mutS family" evidence="5">
    <location>
        <begin position="293"/>
        <end position="367"/>
    </location>
</feature>
<accession>A0ABY7FQ93</accession>